<accession>A0A840KG56</accession>
<organism evidence="4 5">
    <name type="scientific">Chryseobacterium defluvii</name>
    <dbReference type="NCBI Taxonomy" id="160396"/>
    <lineage>
        <taxon>Bacteria</taxon>
        <taxon>Pseudomonadati</taxon>
        <taxon>Bacteroidota</taxon>
        <taxon>Flavobacteriia</taxon>
        <taxon>Flavobacteriales</taxon>
        <taxon>Weeksellaceae</taxon>
        <taxon>Chryseobacterium group</taxon>
        <taxon>Chryseobacterium</taxon>
    </lineage>
</organism>
<dbReference type="InterPro" id="IPR010998">
    <property type="entry name" value="Integrase_recombinase_N"/>
</dbReference>
<sequence>MANIEFGVYSKKTPINLNIRFYHNKIDINAKTNIFVFDTDYKYKKIAKGKKSTRSIDVTNNSVKEKTEKLKRCVYDKFIEDFPRGNTINSDWLIKIINEFHDRPNTEDDPKYFFVPFVEKHIETLKTKINPKTGKLLDPKTITRYNYSLSIVKDFQEYAEVKLRTTDINLEFHNDFLFYCKEIRIYGNTTIEKFLSHIRFFVREADGKGYKTNAESQSDKFTIKKDETIDTYLNEYEINLIFNYNLSDNDRLDNVRDLFIAGLWTGLRISDLKRINSFDISNNRIKIVETEKTNSFIEIPIHPQLKSILEKREGILPEISDQRFNEYVKELCELVGIDEVILGGLKNPETNRKEKGYYPKFMLIASHTCRRSFVSNHYGKLDDKTIMAITGHKSHSQFLDYVKTSKREHAEKLEKYWEEQEKLKEKEPKLKIV</sequence>
<evidence type="ECO:0000313" key="4">
    <source>
        <dbReference type="EMBL" id="MBB4807008.1"/>
    </source>
</evidence>
<proteinExistence type="predicted"/>
<dbReference type="RefSeq" id="WP_184189498.1">
    <property type="nucleotide sequence ID" value="NZ_JACHLE010000002.1"/>
</dbReference>
<dbReference type="InterPro" id="IPR025269">
    <property type="entry name" value="SAM-like_dom"/>
</dbReference>
<dbReference type="Gene3D" id="1.10.443.10">
    <property type="entry name" value="Intergrase catalytic core"/>
    <property type="match status" value="1"/>
</dbReference>
<dbReference type="InterPro" id="IPR013762">
    <property type="entry name" value="Integrase-like_cat_sf"/>
</dbReference>
<dbReference type="GO" id="GO:0003677">
    <property type="term" value="F:DNA binding"/>
    <property type="evidence" value="ECO:0007669"/>
    <property type="project" value="UniProtKB-KW"/>
</dbReference>
<evidence type="ECO:0000259" key="3">
    <source>
        <dbReference type="Pfam" id="PF13102"/>
    </source>
</evidence>
<reference evidence="4 5" key="1">
    <citation type="submission" date="2020-08" db="EMBL/GenBank/DDBJ databases">
        <title>Functional genomics of gut bacteria from endangered species of beetles.</title>
        <authorList>
            <person name="Carlos-Shanley C."/>
        </authorList>
    </citation>
    <scope>NUCLEOTIDE SEQUENCE [LARGE SCALE GENOMIC DNA]</scope>
    <source>
        <strain evidence="4 5">S00151</strain>
    </source>
</reference>
<dbReference type="GO" id="GO:0006310">
    <property type="term" value="P:DNA recombination"/>
    <property type="evidence" value="ECO:0007669"/>
    <property type="project" value="UniProtKB-KW"/>
</dbReference>
<evidence type="ECO:0000256" key="1">
    <source>
        <dbReference type="ARBA" id="ARBA00023125"/>
    </source>
</evidence>
<dbReference type="SUPFAM" id="SSF56349">
    <property type="entry name" value="DNA breaking-rejoining enzymes"/>
    <property type="match status" value="1"/>
</dbReference>
<protein>
    <submittedName>
        <fullName evidence="4">Integrase</fullName>
    </submittedName>
</protein>
<dbReference type="GO" id="GO:0015074">
    <property type="term" value="P:DNA integration"/>
    <property type="evidence" value="ECO:0007669"/>
    <property type="project" value="InterPro"/>
</dbReference>
<comment type="caution">
    <text evidence="4">The sequence shown here is derived from an EMBL/GenBank/DDBJ whole genome shotgun (WGS) entry which is preliminary data.</text>
</comment>
<evidence type="ECO:0000256" key="2">
    <source>
        <dbReference type="ARBA" id="ARBA00023172"/>
    </source>
</evidence>
<evidence type="ECO:0000313" key="5">
    <source>
        <dbReference type="Proteomes" id="UP000592180"/>
    </source>
</evidence>
<dbReference type="EMBL" id="JACHLE010000002">
    <property type="protein sequence ID" value="MBB4807008.1"/>
    <property type="molecule type" value="Genomic_DNA"/>
</dbReference>
<keyword evidence="5" id="KW-1185">Reference proteome</keyword>
<feature type="domain" description="Phage integrase SAM-like" evidence="3">
    <location>
        <begin position="114"/>
        <end position="214"/>
    </location>
</feature>
<dbReference type="Pfam" id="PF13102">
    <property type="entry name" value="Phage_int_SAM_5"/>
    <property type="match status" value="1"/>
</dbReference>
<dbReference type="AlphaFoldDB" id="A0A840KG56"/>
<dbReference type="Gene3D" id="1.10.150.130">
    <property type="match status" value="1"/>
</dbReference>
<keyword evidence="1" id="KW-0238">DNA-binding</keyword>
<gene>
    <name evidence="4" type="ORF">HNP38_002304</name>
</gene>
<dbReference type="Proteomes" id="UP000592180">
    <property type="component" value="Unassembled WGS sequence"/>
</dbReference>
<dbReference type="InterPro" id="IPR011010">
    <property type="entry name" value="DNA_brk_join_enz"/>
</dbReference>
<name>A0A840KG56_9FLAO</name>
<keyword evidence="2" id="KW-0233">DNA recombination</keyword>